<feature type="transmembrane region" description="Helical" evidence="10">
    <location>
        <begin position="78"/>
        <end position="96"/>
    </location>
</feature>
<keyword evidence="1 10" id="KW-1003">Cell membrane</keyword>
<evidence type="ECO:0000256" key="2">
    <source>
        <dbReference type="ARBA" id="ARBA00022516"/>
    </source>
</evidence>
<keyword evidence="8 10" id="KW-0594">Phospholipid biosynthesis</keyword>
<keyword evidence="9 10" id="KW-1208">Phospholipid metabolism</keyword>
<comment type="caution">
    <text evidence="11">The sequence shown here is derived from an EMBL/GenBank/DDBJ whole genome shotgun (WGS) entry which is preliminary data.</text>
</comment>
<dbReference type="HAMAP" id="MF_01043">
    <property type="entry name" value="PlsY"/>
    <property type="match status" value="1"/>
</dbReference>
<comment type="function">
    <text evidence="10">Catalyzes the transfer of an acyl group from acyl-phosphate (acyl-PO(4)) to glycerol-3-phosphate (G3P) to form lysophosphatidic acid (LPA). This enzyme utilizes acyl-phosphate as fatty acyl donor, but not acyl-CoA or acyl-ACP.</text>
</comment>
<keyword evidence="11" id="KW-0012">Acyltransferase</keyword>
<keyword evidence="7 10" id="KW-0472">Membrane</keyword>
<keyword evidence="4 10" id="KW-0812">Transmembrane</keyword>
<proteinExistence type="inferred from homology"/>
<evidence type="ECO:0000256" key="5">
    <source>
        <dbReference type="ARBA" id="ARBA00022989"/>
    </source>
</evidence>
<gene>
    <name evidence="10" type="primary">plsY</name>
    <name evidence="11" type="ORF">A3B14_02540</name>
</gene>
<keyword evidence="3 10" id="KW-0808">Transferase</keyword>
<dbReference type="GO" id="GO:0005886">
    <property type="term" value="C:plasma membrane"/>
    <property type="evidence" value="ECO:0007669"/>
    <property type="project" value="UniProtKB-SubCell"/>
</dbReference>
<protein>
    <recommendedName>
        <fullName evidence="10">Glycerol-3-phosphate acyltransferase</fullName>
    </recommendedName>
    <alternativeName>
        <fullName evidence="10">Acyl-PO4 G3P acyltransferase</fullName>
    </alternativeName>
    <alternativeName>
        <fullName evidence="10">Acyl-phosphate--glycerol-3-phosphate acyltransferase</fullName>
    </alternativeName>
    <alternativeName>
        <fullName evidence="10">G3P acyltransferase</fullName>
        <shortName evidence="10">GPAT</shortName>
        <ecNumber evidence="10">2.3.1.275</ecNumber>
    </alternativeName>
    <alternativeName>
        <fullName evidence="10">Lysophosphatidic acid synthase</fullName>
        <shortName evidence="10">LPA synthase</shortName>
    </alternativeName>
</protein>
<evidence type="ECO:0000256" key="1">
    <source>
        <dbReference type="ARBA" id="ARBA00022475"/>
    </source>
</evidence>
<comment type="pathway">
    <text evidence="10">Lipid metabolism; phospholipid metabolism.</text>
</comment>
<accession>A0A1G2U485</accession>
<dbReference type="PANTHER" id="PTHR30309">
    <property type="entry name" value="INNER MEMBRANE PROTEIN YGIH"/>
    <property type="match status" value="1"/>
</dbReference>
<evidence type="ECO:0000256" key="6">
    <source>
        <dbReference type="ARBA" id="ARBA00023098"/>
    </source>
</evidence>
<comment type="caution">
    <text evidence="10">Lacks conserved residue(s) required for the propagation of feature annotation.</text>
</comment>
<evidence type="ECO:0000256" key="9">
    <source>
        <dbReference type="ARBA" id="ARBA00023264"/>
    </source>
</evidence>
<feature type="transmembrane region" description="Helical" evidence="10">
    <location>
        <begin position="149"/>
        <end position="171"/>
    </location>
</feature>
<dbReference type="PANTHER" id="PTHR30309:SF0">
    <property type="entry name" value="GLYCEROL-3-PHOSPHATE ACYLTRANSFERASE-RELATED"/>
    <property type="match status" value="1"/>
</dbReference>
<dbReference type="NCBIfam" id="TIGR00023">
    <property type="entry name" value="glycerol-3-phosphate 1-O-acyltransferase PlsY"/>
    <property type="match status" value="1"/>
</dbReference>
<keyword evidence="2 10" id="KW-0444">Lipid biosynthesis</keyword>
<evidence type="ECO:0000313" key="11">
    <source>
        <dbReference type="EMBL" id="OHB04324.1"/>
    </source>
</evidence>
<comment type="subcellular location">
    <subcellularLocation>
        <location evidence="10">Cell membrane</location>
        <topology evidence="10">Multi-pass membrane protein</topology>
    </subcellularLocation>
</comment>
<evidence type="ECO:0000256" key="3">
    <source>
        <dbReference type="ARBA" id="ARBA00022679"/>
    </source>
</evidence>
<dbReference type="UniPathway" id="UPA00085"/>
<name>A0A1G2U485_9BACT</name>
<dbReference type="SMART" id="SM01207">
    <property type="entry name" value="G3P_acyltransf"/>
    <property type="match status" value="1"/>
</dbReference>
<dbReference type="EC" id="2.3.1.275" evidence="10"/>
<evidence type="ECO:0000313" key="12">
    <source>
        <dbReference type="Proteomes" id="UP000176800"/>
    </source>
</evidence>
<organism evidence="11 12">
    <name type="scientific">Candidatus Zambryskibacteria bacterium RIFCSPLOWO2_01_FULL_45_21</name>
    <dbReference type="NCBI Taxonomy" id="1802761"/>
    <lineage>
        <taxon>Bacteria</taxon>
        <taxon>Candidatus Zambryskiibacteriota</taxon>
    </lineage>
</organism>
<dbReference type="InterPro" id="IPR003811">
    <property type="entry name" value="G3P_acylTferase_PlsY"/>
</dbReference>
<feature type="transmembrane region" description="Helical" evidence="10">
    <location>
        <begin position="108"/>
        <end position="129"/>
    </location>
</feature>
<dbReference type="GO" id="GO:0043772">
    <property type="term" value="F:acyl-phosphate glycerol-3-phosphate acyltransferase activity"/>
    <property type="evidence" value="ECO:0007669"/>
    <property type="project" value="UniProtKB-UniRule"/>
</dbReference>
<evidence type="ECO:0000256" key="4">
    <source>
        <dbReference type="ARBA" id="ARBA00022692"/>
    </source>
</evidence>
<comment type="similarity">
    <text evidence="10">Belongs to the PlsY family.</text>
</comment>
<keyword evidence="6 10" id="KW-0443">Lipid metabolism</keyword>
<keyword evidence="5 10" id="KW-1133">Transmembrane helix</keyword>
<dbReference type="EMBL" id="MHWE01000008">
    <property type="protein sequence ID" value="OHB04324.1"/>
    <property type="molecule type" value="Genomic_DNA"/>
</dbReference>
<dbReference type="Proteomes" id="UP000176800">
    <property type="component" value="Unassembled WGS sequence"/>
</dbReference>
<evidence type="ECO:0000256" key="10">
    <source>
        <dbReference type="HAMAP-Rule" id="MF_01043"/>
    </source>
</evidence>
<sequence>MKILLFFLFSYFLGSIPFGLIVSKLKGTDIRKQGSGNIGFANALRVLGWKPASFVLLGDTLKGFIPVYTALNELGLDWALLMGLASMVGHIFPFWLKFKGGKGVATFLGINLAVNWVFAIIFIIGWIIITTLNNKSAPSSLSMVVLMPILAITFQDLLYFYLLVLLIILFTHRANIVDIIKGRERKFI</sequence>
<evidence type="ECO:0000256" key="7">
    <source>
        <dbReference type="ARBA" id="ARBA00023136"/>
    </source>
</evidence>
<comment type="catalytic activity">
    <reaction evidence="10">
        <text>an acyl phosphate + sn-glycerol 3-phosphate = a 1-acyl-sn-glycero-3-phosphate + phosphate</text>
        <dbReference type="Rhea" id="RHEA:34075"/>
        <dbReference type="ChEBI" id="CHEBI:43474"/>
        <dbReference type="ChEBI" id="CHEBI:57597"/>
        <dbReference type="ChEBI" id="CHEBI:57970"/>
        <dbReference type="ChEBI" id="CHEBI:59918"/>
        <dbReference type="EC" id="2.3.1.275"/>
    </reaction>
</comment>
<comment type="subunit">
    <text evidence="10">Probably interacts with PlsX.</text>
</comment>
<dbReference type="Pfam" id="PF02660">
    <property type="entry name" value="G3P_acyltransf"/>
    <property type="match status" value="1"/>
</dbReference>
<dbReference type="GO" id="GO:0008654">
    <property type="term" value="P:phospholipid biosynthetic process"/>
    <property type="evidence" value="ECO:0007669"/>
    <property type="project" value="UniProtKB-UniRule"/>
</dbReference>
<reference evidence="11 12" key="1">
    <citation type="journal article" date="2016" name="Nat. Commun.">
        <title>Thousands of microbial genomes shed light on interconnected biogeochemical processes in an aquifer system.</title>
        <authorList>
            <person name="Anantharaman K."/>
            <person name="Brown C.T."/>
            <person name="Hug L.A."/>
            <person name="Sharon I."/>
            <person name="Castelle C.J."/>
            <person name="Probst A.J."/>
            <person name="Thomas B.C."/>
            <person name="Singh A."/>
            <person name="Wilkins M.J."/>
            <person name="Karaoz U."/>
            <person name="Brodie E.L."/>
            <person name="Williams K.H."/>
            <person name="Hubbard S.S."/>
            <person name="Banfield J.F."/>
        </authorList>
    </citation>
    <scope>NUCLEOTIDE SEQUENCE [LARGE SCALE GENOMIC DNA]</scope>
</reference>
<dbReference type="AlphaFoldDB" id="A0A1G2U485"/>
<evidence type="ECO:0000256" key="8">
    <source>
        <dbReference type="ARBA" id="ARBA00023209"/>
    </source>
</evidence>